<keyword evidence="1" id="KW-1133">Transmembrane helix</keyword>
<keyword evidence="3" id="KW-1185">Reference proteome</keyword>
<name>A0A318PJ65_KOMXY</name>
<evidence type="ECO:0000256" key="1">
    <source>
        <dbReference type="SAM" id="Phobius"/>
    </source>
</evidence>
<dbReference type="Proteomes" id="UP000248257">
    <property type="component" value="Unassembled WGS sequence"/>
</dbReference>
<protein>
    <submittedName>
        <fullName evidence="2">Membrane protease subunit</fullName>
    </submittedName>
</protein>
<organism evidence="2 3">
    <name type="scientific">Komagataeibacter xylinus</name>
    <name type="common">Gluconacetobacter xylinus</name>
    <dbReference type="NCBI Taxonomy" id="28448"/>
    <lineage>
        <taxon>Bacteria</taxon>
        <taxon>Pseudomonadati</taxon>
        <taxon>Pseudomonadota</taxon>
        <taxon>Alphaproteobacteria</taxon>
        <taxon>Acetobacterales</taxon>
        <taxon>Acetobacteraceae</taxon>
        <taxon>Komagataeibacter</taxon>
    </lineage>
</organism>
<evidence type="ECO:0000313" key="2">
    <source>
        <dbReference type="EMBL" id="PYD55732.1"/>
    </source>
</evidence>
<dbReference type="GO" id="GO:0006508">
    <property type="term" value="P:proteolysis"/>
    <property type="evidence" value="ECO:0007669"/>
    <property type="project" value="UniProtKB-KW"/>
</dbReference>
<keyword evidence="1" id="KW-0812">Transmembrane</keyword>
<keyword evidence="2" id="KW-0645">Protease</keyword>
<feature type="transmembrane region" description="Helical" evidence="1">
    <location>
        <begin position="6"/>
        <end position="29"/>
    </location>
</feature>
<dbReference type="OrthoDB" id="9034933at2"/>
<reference evidence="2 3" key="1">
    <citation type="submission" date="2017-07" db="EMBL/GenBank/DDBJ databases">
        <title>A draft genome sequence of Komagataeibacter xylinus LMG 1515.</title>
        <authorList>
            <person name="Skraban J."/>
            <person name="Cleenwerck I."/>
            <person name="Vandamme P."/>
            <person name="Trcek J."/>
        </authorList>
    </citation>
    <scope>NUCLEOTIDE SEQUENCE [LARGE SCALE GENOMIC DNA]</scope>
    <source>
        <strain evidence="2 3">LMG 1515</strain>
    </source>
</reference>
<accession>A0A318PJ65</accession>
<dbReference type="EMBL" id="NKUC01000052">
    <property type="protein sequence ID" value="PYD55732.1"/>
    <property type="molecule type" value="Genomic_DNA"/>
</dbReference>
<evidence type="ECO:0000313" key="3">
    <source>
        <dbReference type="Proteomes" id="UP000248257"/>
    </source>
</evidence>
<keyword evidence="2" id="KW-0378">Hydrolase</keyword>
<dbReference type="RefSeq" id="WP_061276349.1">
    <property type="nucleotide sequence ID" value="NZ_CBCRXN010000066.1"/>
</dbReference>
<dbReference type="STRING" id="1220579.GCA_001571345_03056"/>
<keyword evidence="1" id="KW-0472">Membrane</keyword>
<sequence>MSSEAGAFGAVVGLGTVLVMCVGGGLYGCPRYNVYSAKMTGEAELAQATQNRQVLVQTAQAERDAEILRAEGTAKANKIIGESLKENAEYLRWLWISKLDNQTNKTVVYVPTDGMVPQLETGRIGEAR</sequence>
<dbReference type="GO" id="GO:0008233">
    <property type="term" value="F:peptidase activity"/>
    <property type="evidence" value="ECO:0007669"/>
    <property type="project" value="UniProtKB-KW"/>
</dbReference>
<gene>
    <name evidence="2" type="ORF">CFR75_14860</name>
</gene>
<comment type="caution">
    <text evidence="2">The sequence shown here is derived from an EMBL/GenBank/DDBJ whole genome shotgun (WGS) entry which is preliminary data.</text>
</comment>
<dbReference type="AlphaFoldDB" id="A0A318PJ65"/>
<proteinExistence type="predicted"/>